<comment type="caution">
    <text evidence="4">The sequence shown here is derived from an EMBL/GenBank/DDBJ whole genome shotgun (WGS) entry which is preliminary data.</text>
</comment>
<evidence type="ECO:0000313" key="4">
    <source>
        <dbReference type="EMBL" id="TKA96256.1"/>
    </source>
</evidence>
<dbReference type="SMART" id="SM00448">
    <property type="entry name" value="REC"/>
    <property type="match status" value="1"/>
</dbReference>
<feature type="domain" description="Response regulatory" evidence="3">
    <location>
        <begin position="13"/>
        <end position="130"/>
    </location>
</feature>
<protein>
    <submittedName>
        <fullName evidence="4">Response regulator</fullName>
    </submittedName>
</protein>
<feature type="modified residue" description="4-aspartylphosphate" evidence="2">
    <location>
        <position position="63"/>
    </location>
</feature>
<dbReference type="EMBL" id="SWAU01000109">
    <property type="protein sequence ID" value="TKA96256.1"/>
    <property type="molecule type" value="Genomic_DNA"/>
</dbReference>
<dbReference type="Pfam" id="PF00072">
    <property type="entry name" value="Response_reg"/>
    <property type="match status" value="1"/>
</dbReference>
<dbReference type="PANTHER" id="PTHR44591">
    <property type="entry name" value="STRESS RESPONSE REGULATOR PROTEIN 1"/>
    <property type="match status" value="1"/>
</dbReference>
<sequence>MRSDLQATPAAATLLAVDDDPVALLMIEGLLVNLGYQARTAASGEEALVLLSQGLGIRAILLDREMPGMNGVEVVRRLKANRSLARIPVIMVTGANDPEEIREGIDAGVFYYLQKPVDARILASVVQAALRQAEQSRLLQEGETSTRGFELTEAAKLEFRSPGDAASLAGFVANYFPDPDRAVEGVAALFFNAVEHGICGIGFEEKGRLIASGGLVEELGRRLAARPRMRARATIARRSDGIMLLVDDPGRGFDWRDFLSVEVARSSAGNGRGILRAKALCFDDLKYNASGNRAVAFMRNQPAFEW</sequence>
<dbReference type="PANTHER" id="PTHR44591:SF3">
    <property type="entry name" value="RESPONSE REGULATORY DOMAIN-CONTAINING PROTEIN"/>
    <property type="match status" value="1"/>
</dbReference>
<organism evidence="4 5">
    <name type="scientific">Cereibacter changlensis</name>
    <dbReference type="NCBI Taxonomy" id="402884"/>
    <lineage>
        <taxon>Bacteria</taxon>
        <taxon>Pseudomonadati</taxon>
        <taxon>Pseudomonadota</taxon>
        <taxon>Alphaproteobacteria</taxon>
        <taxon>Rhodobacterales</taxon>
        <taxon>Paracoccaceae</taxon>
        <taxon>Cereibacter</taxon>
    </lineage>
</organism>
<proteinExistence type="predicted"/>
<name>A0A4U0YZR6_9RHOB</name>
<evidence type="ECO:0000256" key="1">
    <source>
        <dbReference type="ARBA" id="ARBA00022553"/>
    </source>
</evidence>
<evidence type="ECO:0000313" key="5">
    <source>
        <dbReference type="Proteomes" id="UP000306340"/>
    </source>
</evidence>
<dbReference type="InterPro" id="IPR001789">
    <property type="entry name" value="Sig_transdc_resp-reg_receiver"/>
</dbReference>
<dbReference type="RefSeq" id="WP_136792823.1">
    <property type="nucleotide sequence ID" value="NZ_SWAU01000109.1"/>
</dbReference>
<evidence type="ECO:0000256" key="2">
    <source>
        <dbReference type="PROSITE-ProRule" id="PRU00169"/>
    </source>
</evidence>
<dbReference type="GO" id="GO:0000160">
    <property type="term" value="P:phosphorelay signal transduction system"/>
    <property type="evidence" value="ECO:0007669"/>
    <property type="project" value="InterPro"/>
</dbReference>
<dbReference type="PROSITE" id="PS50110">
    <property type="entry name" value="RESPONSE_REGULATORY"/>
    <property type="match status" value="1"/>
</dbReference>
<dbReference type="Proteomes" id="UP000306340">
    <property type="component" value="Unassembled WGS sequence"/>
</dbReference>
<gene>
    <name evidence="4" type="ORF">FAZ78_12400</name>
</gene>
<dbReference type="InterPro" id="IPR011006">
    <property type="entry name" value="CheY-like_superfamily"/>
</dbReference>
<reference evidence="4 5" key="1">
    <citation type="submission" date="2019-04" db="EMBL/GenBank/DDBJ databases">
        <title>Crypto-aerobic microbial life in anoxic (sulfidic) marine sediments.</title>
        <authorList>
            <person name="Bhattacharya S."/>
            <person name="Roy C."/>
            <person name="Mondal N."/>
            <person name="Sarkar J."/>
            <person name="Mandal S."/>
            <person name="Rameez M.J."/>
            <person name="Ghosh W."/>
        </authorList>
    </citation>
    <scope>NUCLEOTIDE SEQUENCE [LARGE SCALE GENOMIC DNA]</scope>
    <source>
        <strain evidence="4 5">SBBC</strain>
    </source>
</reference>
<dbReference type="SUPFAM" id="SSF52172">
    <property type="entry name" value="CheY-like"/>
    <property type="match status" value="1"/>
</dbReference>
<dbReference type="AlphaFoldDB" id="A0A4U0YZR6"/>
<keyword evidence="1 2" id="KW-0597">Phosphoprotein</keyword>
<dbReference type="Gene3D" id="3.40.50.2300">
    <property type="match status" value="1"/>
</dbReference>
<accession>A0A4U0YZR6</accession>
<dbReference type="InterPro" id="IPR050595">
    <property type="entry name" value="Bact_response_regulator"/>
</dbReference>
<evidence type="ECO:0000259" key="3">
    <source>
        <dbReference type="PROSITE" id="PS50110"/>
    </source>
</evidence>